<evidence type="ECO:0000313" key="9">
    <source>
        <dbReference type="Proteomes" id="UP000254762"/>
    </source>
</evidence>
<accession>A0A2X4TWJ2</accession>
<dbReference type="NCBIfam" id="NF045617">
    <property type="entry name" value="mostly_LP"/>
    <property type="match status" value="1"/>
</dbReference>
<dbReference type="Proteomes" id="UP000254762">
    <property type="component" value="Unassembled WGS sequence"/>
</dbReference>
<dbReference type="InterPro" id="IPR054657">
    <property type="entry name" value="T6SS_periplasmic_put"/>
</dbReference>
<evidence type="ECO:0000313" key="7">
    <source>
        <dbReference type="Proteomes" id="UP000254124"/>
    </source>
</evidence>
<proteinExistence type="predicted"/>
<dbReference type="Proteomes" id="UP000254124">
    <property type="component" value="Unassembled WGS sequence"/>
</dbReference>
<feature type="domain" description="DUF7480" evidence="1">
    <location>
        <begin position="36"/>
        <end position="128"/>
    </location>
</feature>
<dbReference type="AlphaFoldDB" id="A0A2X4TWJ2"/>
<dbReference type="EMBL" id="UGWZ01000001">
    <property type="protein sequence ID" value="SUG16635.1"/>
    <property type="molecule type" value="Genomic_DNA"/>
</dbReference>
<evidence type="ECO:0000313" key="6">
    <source>
        <dbReference type="Proteomes" id="UP000248731"/>
    </source>
</evidence>
<evidence type="ECO:0000313" key="5">
    <source>
        <dbReference type="EMBL" id="SUG49278.1"/>
    </source>
</evidence>
<dbReference type="Pfam" id="PF24295">
    <property type="entry name" value="DUF7480"/>
    <property type="match status" value="1"/>
</dbReference>
<reference evidence="6 7" key="1">
    <citation type="submission" date="2018-06" db="EMBL/GenBank/DDBJ databases">
        <authorList>
            <consortium name="Pathogen Informatics"/>
            <person name="Doyle S."/>
        </authorList>
    </citation>
    <scope>NUCLEOTIDE SEQUENCE [LARGE SCALE GENOMIC DNA]</scope>
    <source>
        <strain evidence="3 7">NCTC7295</strain>
        <strain evidence="4 9">NCTC7304</strain>
        <strain evidence="2 6">NCTC7307</strain>
        <strain evidence="5 8">NCTC8297</strain>
    </source>
</reference>
<evidence type="ECO:0000259" key="1">
    <source>
        <dbReference type="Pfam" id="PF24295"/>
    </source>
</evidence>
<dbReference type="Proteomes" id="UP000254741">
    <property type="component" value="Unassembled WGS sequence"/>
</dbReference>
<dbReference type="PROSITE" id="PS51257">
    <property type="entry name" value="PROKAR_LIPOPROTEIN"/>
    <property type="match status" value="1"/>
</dbReference>
<gene>
    <name evidence="3" type="ORF">NCTC7295_04352</name>
    <name evidence="4" type="ORF">NCTC7304_04242</name>
    <name evidence="2" type="ORF">NCTC7307_04423</name>
    <name evidence="5" type="ORF">NCTC8297_04607</name>
</gene>
<protein>
    <recommendedName>
        <fullName evidence="1">DUF7480 domain-containing protein</fullName>
    </recommendedName>
</protein>
<name>A0A2X4TWJ2_SALER</name>
<dbReference type="InterPro" id="IPR055903">
    <property type="entry name" value="DUF7480"/>
</dbReference>
<evidence type="ECO:0000313" key="4">
    <source>
        <dbReference type="EMBL" id="SUG34715.1"/>
    </source>
</evidence>
<dbReference type="RefSeq" id="WP_000234933.1">
    <property type="nucleotide sequence ID" value="NZ_CBCSDD010000058.1"/>
</dbReference>
<sequence length="154" mass="17178">MVIKRYSALFFRGLTVPFVFLLAGCPGKGDQLQLDETTQVKLVSDSICFRITNPQDYQPAIISINLRGTPPKKQGFIDNPSLSIRSEQLCIPPSFYQFADNGKYIVDFVLTSAGNVDEPRKFVVGVGIDHGQVYNFPLTDKEILRPYGSIEVSE</sequence>
<keyword evidence="6" id="KW-1185">Reference proteome</keyword>
<evidence type="ECO:0000313" key="3">
    <source>
        <dbReference type="EMBL" id="SUG16635.1"/>
    </source>
</evidence>
<dbReference type="OMA" id="CFLVNEP"/>
<dbReference type="Proteomes" id="UP000248731">
    <property type="component" value="Chromosome 1"/>
</dbReference>
<evidence type="ECO:0000313" key="2">
    <source>
        <dbReference type="EMBL" id="SQI27048.1"/>
    </source>
</evidence>
<dbReference type="EMBL" id="LS483466">
    <property type="protein sequence ID" value="SQI27048.1"/>
    <property type="molecule type" value="Genomic_DNA"/>
</dbReference>
<dbReference type="EMBL" id="UGXD01000002">
    <property type="protein sequence ID" value="SUG34715.1"/>
    <property type="molecule type" value="Genomic_DNA"/>
</dbReference>
<evidence type="ECO:0000313" key="8">
    <source>
        <dbReference type="Proteomes" id="UP000254741"/>
    </source>
</evidence>
<dbReference type="EMBL" id="UGXG01000002">
    <property type="protein sequence ID" value="SUG49278.1"/>
    <property type="molecule type" value="Genomic_DNA"/>
</dbReference>
<organism evidence="2 6">
    <name type="scientific">Salmonella enterica subsp. arizonae</name>
    <dbReference type="NCBI Taxonomy" id="59203"/>
    <lineage>
        <taxon>Bacteria</taxon>
        <taxon>Pseudomonadati</taxon>
        <taxon>Pseudomonadota</taxon>
        <taxon>Gammaproteobacteria</taxon>
        <taxon>Enterobacterales</taxon>
        <taxon>Enterobacteriaceae</taxon>
        <taxon>Salmonella</taxon>
    </lineage>
</organism>